<reference evidence="2 3" key="1">
    <citation type="journal article" date="2024" name="G3 (Bethesda)">
        <title>Genome assembly of Hibiscus sabdariffa L. provides insights into metabolisms of medicinal natural products.</title>
        <authorList>
            <person name="Kim T."/>
        </authorList>
    </citation>
    <scope>NUCLEOTIDE SEQUENCE [LARGE SCALE GENOMIC DNA]</scope>
    <source>
        <strain evidence="2">TK-2024</strain>
        <tissue evidence="2">Old leaves</tissue>
    </source>
</reference>
<dbReference type="EMBL" id="JBBPBN010000011">
    <property type="protein sequence ID" value="KAK9028808.1"/>
    <property type="molecule type" value="Genomic_DNA"/>
</dbReference>
<keyword evidence="3" id="KW-1185">Reference proteome</keyword>
<proteinExistence type="predicted"/>
<name>A0ABR2SV25_9ROSI</name>
<evidence type="ECO:0000313" key="2">
    <source>
        <dbReference type="EMBL" id="KAK9028808.1"/>
    </source>
</evidence>
<organism evidence="2 3">
    <name type="scientific">Hibiscus sabdariffa</name>
    <name type="common">roselle</name>
    <dbReference type="NCBI Taxonomy" id="183260"/>
    <lineage>
        <taxon>Eukaryota</taxon>
        <taxon>Viridiplantae</taxon>
        <taxon>Streptophyta</taxon>
        <taxon>Embryophyta</taxon>
        <taxon>Tracheophyta</taxon>
        <taxon>Spermatophyta</taxon>
        <taxon>Magnoliopsida</taxon>
        <taxon>eudicotyledons</taxon>
        <taxon>Gunneridae</taxon>
        <taxon>Pentapetalae</taxon>
        <taxon>rosids</taxon>
        <taxon>malvids</taxon>
        <taxon>Malvales</taxon>
        <taxon>Malvaceae</taxon>
        <taxon>Malvoideae</taxon>
        <taxon>Hibiscus</taxon>
    </lineage>
</organism>
<feature type="region of interest" description="Disordered" evidence="1">
    <location>
        <begin position="83"/>
        <end position="123"/>
    </location>
</feature>
<comment type="caution">
    <text evidence="2">The sequence shown here is derived from an EMBL/GenBank/DDBJ whole genome shotgun (WGS) entry which is preliminary data.</text>
</comment>
<evidence type="ECO:0000313" key="3">
    <source>
        <dbReference type="Proteomes" id="UP001396334"/>
    </source>
</evidence>
<sequence>MLGSDNKSYIGLIKYLYSIKKINIYVGHGLELNNADVSVEEVDVNDSGFNVGEVEVDVSDGPIVSSGPIVALKSIVVDTESTGVIGPGTDVEPIGATSPSNESPMEPPPFQIDPSVDAKQTTPVGPISVVGFTRLERDNVKAANEDINKC</sequence>
<dbReference type="Proteomes" id="UP001396334">
    <property type="component" value="Unassembled WGS sequence"/>
</dbReference>
<gene>
    <name evidence="2" type="ORF">V6N11_025948</name>
</gene>
<accession>A0ABR2SV25</accession>
<protein>
    <submittedName>
        <fullName evidence="2">Uncharacterized protein</fullName>
    </submittedName>
</protein>
<evidence type="ECO:0000256" key="1">
    <source>
        <dbReference type="SAM" id="MobiDB-lite"/>
    </source>
</evidence>